<dbReference type="GO" id="GO:0004674">
    <property type="term" value="F:protein serine/threonine kinase activity"/>
    <property type="evidence" value="ECO:0007669"/>
    <property type="project" value="UniProtKB-KW"/>
</dbReference>
<protein>
    <recommendedName>
        <fullName evidence="1">non-specific serine/threonine protein kinase</fullName>
        <ecNumber evidence="1">2.7.11.1</ecNumber>
    </recommendedName>
</protein>
<name>A0A1X2ITV8_9FUNG</name>
<evidence type="ECO:0000256" key="5">
    <source>
        <dbReference type="RuleBase" id="RU000304"/>
    </source>
</evidence>
<gene>
    <name evidence="8" type="ORF">BCR42DRAFT_319529</name>
</gene>
<dbReference type="CDD" id="cd14016">
    <property type="entry name" value="STKc_CK1"/>
    <property type="match status" value="1"/>
</dbReference>
<keyword evidence="8" id="KW-0418">Kinase</keyword>
<dbReference type="PANTHER" id="PTHR11909">
    <property type="entry name" value="CASEIN KINASE-RELATED"/>
    <property type="match status" value="1"/>
</dbReference>
<feature type="transmembrane region" description="Helical" evidence="6">
    <location>
        <begin position="301"/>
        <end position="320"/>
    </location>
</feature>
<dbReference type="OrthoDB" id="5800476at2759"/>
<organism evidence="8 9">
    <name type="scientific">Absidia repens</name>
    <dbReference type="NCBI Taxonomy" id="90262"/>
    <lineage>
        <taxon>Eukaryota</taxon>
        <taxon>Fungi</taxon>
        <taxon>Fungi incertae sedis</taxon>
        <taxon>Mucoromycota</taxon>
        <taxon>Mucoromycotina</taxon>
        <taxon>Mucoromycetes</taxon>
        <taxon>Mucorales</taxon>
        <taxon>Cunninghamellaceae</taxon>
        <taxon>Absidia</taxon>
    </lineage>
</organism>
<keyword evidence="5" id="KW-0723">Serine/threonine-protein kinase</keyword>
<dbReference type="InterPro" id="IPR050235">
    <property type="entry name" value="CK1_Ser-Thr_kinase"/>
</dbReference>
<keyword evidence="6" id="KW-1133">Transmembrane helix</keyword>
<dbReference type="Pfam" id="PF00069">
    <property type="entry name" value="Pkinase"/>
    <property type="match status" value="1"/>
</dbReference>
<feature type="domain" description="Protein kinase" evidence="7">
    <location>
        <begin position="13"/>
        <end position="275"/>
    </location>
</feature>
<dbReference type="SUPFAM" id="SSF56112">
    <property type="entry name" value="Protein kinase-like (PK-like)"/>
    <property type="match status" value="1"/>
</dbReference>
<feature type="binding site" evidence="4">
    <location>
        <position position="42"/>
    </location>
    <ligand>
        <name>ATP</name>
        <dbReference type="ChEBI" id="CHEBI:30616"/>
    </ligand>
</feature>
<evidence type="ECO:0000313" key="8">
    <source>
        <dbReference type="EMBL" id="ORZ22224.1"/>
    </source>
</evidence>
<proteinExistence type="inferred from homology"/>
<dbReference type="InterPro" id="IPR017441">
    <property type="entry name" value="Protein_kinase_ATP_BS"/>
</dbReference>
<keyword evidence="3 4" id="KW-0067">ATP-binding</keyword>
<comment type="caution">
    <text evidence="8">The sequence shown here is derived from an EMBL/GenBank/DDBJ whole genome shotgun (WGS) entry which is preliminary data.</text>
</comment>
<dbReference type="SMART" id="SM00220">
    <property type="entry name" value="S_TKc"/>
    <property type="match status" value="1"/>
</dbReference>
<dbReference type="InterPro" id="IPR000719">
    <property type="entry name" value="Prot_kinase_dom"/>
</dbReference>
<dbReference type="InterPro" id="IPR008271">
    <property type="entry name" value="Ser/Thr_kinase_AS"/>
</dbReference>
<keyword evidence="6" id="KW-0472">Membrane</keyword>
<dbReference type="GO" id="GO:0005524">
    <property type="term" value="F:ATP binding"/>
    <property type="evidence" value="ECO:0007669"/>
    <property type="project" value="UniProtKB-UniRule"/>
</dbReference>
<keyword evidence="6" id="KW-0812">Transmembrane</keyword>
<dbReference type="STRING" id="90262.A0A1X2ITV8"/>
<dbReference type="InterPro" id="IPR011009">
    <property type="entry name" value="Kinase-like_dom_sf"/>
</dbReference>
<dbReference type="PROSITE" id="PS00108">
    <property type="entry name" value="PROTEIN_KINASE_ST"/>
    <property type="match status" value="1"/>
</dbReference>
<dbReference type="Gene3D" id="1.10.510.10">
    <property type="entry name" value="Transferase(Phosphotransferase) domain 1"/>
    <property type="match status" value="1"/>
</dbReference>
<dbReference type="PROSITE" id="PS00107">
    <property type="entry name" value="PROTEIN_KINASE_ATP"/>
    <property type="match status" value="1"/>
</dbReference>
<dbReference type="AlphaFoldDB" id="A0A1X2ITV8"/>
<dbReference type="PROSITE" id="PS50011">
    <property type="entry name" value="PROTEIN_KINASE_DOM"/>
    <property type="match status" value="1"/>
</dbReference>
<accession>A0A1X2ITV8</accession>
<evidence type="ECO:0000259" key="7">
    <source>
        <dbReference type="PROSITE" id="PS50011"/>
    </source>
</evidence>
<keyword evidence="8" id="KW-0808">Transferase</keyword>
<evidence type="ECO:0000313" key="9">
    <source>
        <dbReference type="Proteomes" id="UP000193560"/>
    </source>
</evidence>
<evidence type="ECO:0000256" key="1">
    <source>
        <dbReference type="ARBA" id="ARBA00012513"/>
    </source>
</evidence>
<dbReference type="EMBL" id="MCGE01000004">
    <property type="protein sequence ID" value="ORZ22224.1"/>
    <property type="molecule type" value="Genomic_DNA"/>
</dbReference>
<evidence type="ECO:0000256" key="2">
    <source>
        <dbReference type="ARBA" id="ARBA00022741"/>
    </source>
</evidence>
<evidence type="ECO:0000256" key="3">
    <source>
        <dbReference type="ARBA" id="ARBA00022840"/>
    </source>
</evidence>
<comment type="similarity">
    <text evidence="5">Belongs to the protein kinase superfamily.</text>
</comment>
<evidence type="ECO:0000256" key="4">
    <source>
        <dbReference type="PROSITE-ProRule" id="PRU10141"/>
    </source>
</evidence>
<sequence length="326" mass="37740">MIDITGKVFGQIYKAGKKIGSGSYGEIYIGTDIKTNKNFALKLESIYSPHKKGDHEAKIYKDLAGIRGIPALKWYGTTLSYNMMVIELLGPSIEALFKYCGQKFSLKTVVMIAEQLITRIEHIHNKGYIHRDLKPDNFVVGTGMNRGVIYALDFGLAKRVKIDNTHIPYRSDKTMTGTARYTSINSHRGKEMSRRDDLEALGYIFVYLLKGKLPWQGLGIDNNDDRDNLIYQHKKITSVELLCEGLEPEFSIFLNYARNLSFTDRPNYAYLRTLFKSLSKRMDFKDDFMFDWTIKKLVRKYIYIFIIELQLLTIYTYISFWGRGLE</sequence>
<dbReference type="Proteomes" id="UP000193560">
    <property type="component" value="Unassembled WGS sequence"/>
</dbReference>
<evidence type="ECO:0000256" key="6">
    <source>
        <dbReference type="SAM" id="Phobius"/>
    </source>
</evidence>
<reference evidence="8 9" key="1">
    <citation type="submission" date="2016-07" db="EMBL/GenBank/DDBJ databases">
        <title>Pervasive Adenine N6-methylation of Active Genes in Fungi.</title>
        <authorList>
            <consortium name="DOE Joint Genome Institute"/>
            <person name="Mondo S.J."/>
            <person name="Dannebaum R.O."/>
            <person name="Kuo R.C."/>
            <person name="Labutti K."/>
            <person name="Haridas S."/>
            <person name="Kuo A."/>
            <person name="Salamov A."/>
            <person name="Ahrendt S.R."/>
            <person name="Lipzen A."/>
            <person name="Sullivan W."/>
            <person name="Andreopoulos W.B."/>
            <person name="Clum A."/>
            <person name="Lindquist E."/>
            <person name="Daum C."/>
            <person name="Ramamoorthy G.K."/>
            <person name="Gryganskyi A."/>
            <person name="Culley D."/>
            <person name="Magnuson J.K."/>
            <person name="James T.Y."/>
            <person name="O'Malley M.A."/>
            <person name="Stajich J.E."/>
            <person name="Spatafora J.W."/>
            <person name="Visel A."/>
            <person name="Grigoriev I.V."/>
        </authorList>
    </citation>
    <scope>NUCLEOTIDE SEQUENCE [LARGE SCALE GENOMIC DNA]</scope>
    <source>
        <strain evidence="8 9">NRRL 1336</strain>
    </source>
</reference>
<keyword evidence="2 4" id="KW-0547">Nucleotide-binding</keyword>
<dbReference type="EC" id="2.7.11.1" evidence="1"/>
<keyword evidence="9" id="KW-1185">Reference proteome</keyword>